<accession>A0A8S1MNL7</accession>
<evidence type="ECO:0000313" key="2">
    <source>
        <dbReference type="EMBL" id="CAD8080932.1"/>
    </source>
</evidence>
<evidence type="ECO:0008006" key="4">
    <source>
        <dbReference type="Google" id="ProtNLM"/>
    </source>
</evidence>
<feature type="transmembrane region" description="Helical" evidence="1">
    <location>
        <begin position="180"/>
        <end position="203"/>
    </location>
</feature>
<sequence length="208" mass="24917">MSQQVKIYLENLYCLILGDSYIHKESCLFQQLLKTQISYFSSLQQFNPIKSIWNLMKKQIVKSSLCTNSNLINVQVVIMDYLQTTFDQSTYLINIMRNNMDTEIFVNQIIRYILMDFVNIIQFLYWKIIVFKMIKFSGLLCMTCYISIHLQKQQDLVYMRFLSLILVLTLIQFIQLGIALLLQLLMIFPLIVKFSFELIRLIWFNYYK</sequence>
<dbReference type="EMBL" id="CAJJDM010000066">
    <property type="protein sequence ID" value="CAD8080932.1"/>
    <property type="molecule type" value="Genomic_DNA"/>
</dbReference>
<keyword evidence="3" id="KW-1185">Reference proteome</keyword>
<gene>
    <name evidence="2" type="ORF">PPRIM_AZ9-3.1.T0640237</name>
</gene>
<name>A0A8S1MNL7_PARPR</name>
<evidence type="ECO:0000256" key="1">
    <source>
        <dbReference type="SAM" id="Phobius"/>
    </source>
</evidence>
<reference evidence="2" key="1">
    <citation type="submission" date="2021-01" db="EMBL/GenBank/DDBJ databases">
        <authorList>
            <consortium name="Genoscope - CEA"/>
            <person name="William W."/>
        </authorList>
    </citation>
    <scope>NUCLEOTIDE SEQUENCE</scope>
</reference>
<feature type="transmembrane region" description="Helical" evidence="1">
    <location>
        <begin position="157"/>
        <end position="174"/>
    </location>
</feature>
<keyword evidence="1" id="KW-1133">Transmembrane helix</keyword>
<evidence type="ECO:0000313" key="3">
    <source>
        <dbReference type="Proteomes" id="UP000688137"/>
    </source>
</evidence>
<keyword evidence="1" id="KW-0812">Transmembrane</keyword>
<dbReference type="AlphaFoldDB" id="A0A8S1MNL7"/>
<feature type="transmembrane region" description="Helical" evidence="1">
    <location>
        <begin position="123"/>
        <end position="145"/>
    </location>
</feature>
<keyword evidence="1" id="KW-0472">Membrane</keyword>
<organism evidence="2 3">
    <name type="scientific">Paramecium primaurelia</name>
    <dbReference type="NCBI Taxonomy" id="5886"/>
    <lineage>
        <taxon>Eukaryota</taxon>
        <taxon>Sar</taxon>
        <taxon>Alveolata</taxon>
        <taxon>Ciliophora</taxon>
        <taxon>Intramacronucleata</taxon>
        <taxon>Oligohymenophorea</taxon>
        <taxon>Peniculida</taxon>
        <taxon>Parameciidae</taxon>
        <taxon>Paramecium</taxon>
    </lineage>
</organism>
<dbReference type="Proteomes" id="UP000688137">
    <property type="component" value="Unassembled WGS sequence"/>
</dbReference>
<protein>
    <recommendedName>
        <fullName evidence="4">Transmembrane protein</fullName>
    </recommendedName>
</protein>
<comment type="caution">
    <text evidence="2">The sequence shown here is derived from an EMBL/GenBank/DDBJ whole genome shotgun (WGS) entry which is preliminary data.</text>
</comment>
<proteinExistence type="predicted"/>